<dbReference type="AlphaFoldDB" id="A0A1M6Y0F6"/>
<keyword evidence="4" id="KW-1185">Reference proteome</keyword>
<dbReference type="Proteomes" id="UP000184120">
    <property type="component" value="Unassembled WGS sequence"/>
</dbReference>
<accession>A0A1M6Y0F6</accession>
<dbReference type="SUPFAM" id="SSF51182">
    <property type="entry name" value="RmlC-like cupins"/>
    <property type="match status" value="1"/>
</dbReference>
<reference evidence="3" key="2">
    <citation type="submission" date="2016-11" db="EMBL/GenBank/DDBJ databases">
        <authorList>
            <person name="Varghese N."/>
            <person name="Submissions S."/>
        </authorList>
    </citation>
    <scope>NUCLEOTIDE SEQUENCE [LARGE SCALE GENOMIC DNA]</scope>
    <source>
        <strain evidence="3">DSM 27989</strain>
    </source>
</reference>
<dbReference type="Proteomes" id="UP000650994">
    <property type="component" value="Unassembled WGS sequence"/>
</dbReference>
<gene>
    <name evidence="1" type="ORF">GCM10010984_09490</name>
    <name evidence="2" type="ORF">SAMN05443634_10632</name>
</gene>
<dbReference type="InterPro" id="IPR011051">
    <property type="entry name" value="RmlC_Cupin_sf"/>
</dbReference>
<dbReference type="EMBL" id="FRBH01000006">
    <property type="protein sequence ID" value="SHL11565.1"/>
    <property type="molecule type" value="Genomic_DNA"/>
</dbReference>
<evidence type="ECO:0000313" key="3">
    <source>
        <dbReference type="Proteomes" id="UP000184120"/>
    </source>
</evidence>
<evidence type="ECO:0000313" key="1">
    <source>
        <dbReference type="EMBL" id="GGE93939.1"/>
    </source>
</evidence>
<dbReference type="EMBL" id="BMFL01000005">
    <property type="protein sequence ID" value="GGE93939.1"/>
    <property type="molecule type" value="Genomic_DNA"/>
</dbReference>
<proteinExistence type="predicted"/>
<dbReference type="Gene3D" id="2.60.120.10">
    <property type="entry name" value="Jelly Rolls"/>
    <property type="match status" value="1"/>
</dbReference>
<dbReference type="InterPro" id="IPR014710">
    <property type="entry name" value="RmlC-like_jellyroll"/>
</dbReference>
<sequence length="98" mass="11366">MLHTILDNIEFKDKPIVKILFRNKDTRVVVVGLKKGLKMIDHQLPAQARIIMIKGSIHLDSKIEEVDLNEFDEYIIPPKVIHQVTAEEDSMIFIILDF</sequence>
<evidence type="ECO:0000313" key="4">
    <source>
        <dbReference type="Proteomes" id="UP000650994"/>
    </source>
</evidence>
<reference evidence="2" key="3">
    <citation type="submission" date="2016-11" db="EMBL/GenBank/DDBJ databases">
        <authorList>
            <person name="Jaros S."/>
            <person name="Januszkiewicz K."/>
            <person name="Wedrychowicz H."/>
        </authorList>
    </citation>
    <scope>NUCLEOTIDE SEQUENCE [LARGE SCALE GENOMIC DNA]</scope>
    <source>
        <strain evidence="2">DSM 27989</strain>
    </source>
</reference>
<reference evidence="1" key="1">
    <citation type="journal article" date="2014" name="Int. J. Syst. Evol. Microbiol.">
        <title>Complete genome of a new Firmicutes species belonging to the dominant human colonic microbiota ('Ruminococcus bicirculans') reveals two chromosomes and a selective capacity to utilize plant glucans.</title>
        <authorList>
            <consortium name="NISC Comparative Sequencing Program"/>
            <person name="Wegmann U."/>
            <person name="Louis P."/>
            <person name="Goesmann A."/>
            <person name="Henrissat B."/>
            <person name="Duncan S.H."/>
            <person name="Flint H.J."/>
        </authorList>
    </citation>
    <scope>NUCLEOTIDE SEQUENCE</scope>
    <source>
        <strain evidence="1">CGMCC 1.12707</strain>
    </source>
</reference>
<protein>
    <recommendedName>
        <fullName evidence="5">Cupin domain-containing protein</fullName>
    </recommendedName>
</protein>
<name>A0A1M6Y0F6_9FLAO</name>
<reference evidence="1" key="5">
    <citation type="submission" date="2024-05" db="EMBL/GenBank/DDBJ databases">
        <authorList>
            <person name="Sun Q."/>
            <person name="Zhou Y."/>
        </authorList>
    </citation>
    <scope>NUCLEOTIDE SEQUENCE</scope>
    <source>
        <strain evidence="1">CGMCC 1.12707</strain>
    </source>
</reference>
<reference evidence="4" key="4">
    <citation type="journal article" date="2019" name="Int. J. Syst. Evol. Microbiol.">
        <title>The Global Catalogue of Microorganisms (GCM) 10K type strain sequencing project: providing services to taxonomists for standard genome sequencing and annotation.</title>
        <authorList>
            <consortium name="The Broad Institute Genomics Platform"/>
            <consortium name="The Broad Institute Genome Sequencing Center for Infectious Disease"/>
            <person name="Wu L."/>
            <person name="Ma J."/>
        </authorList>
    </citation>
    <scope>NUCLEOTIDE SEQUENCE [LARGE SCALE GENOMIC DNA]</scope>
    <source>
        <strain evidence="4">CGMCC 1.12707</strain>
    </source>
</reference>
<organism evidence="2 3">
    <name type="scientific">Chishuiella changwenlii</name>
    <dbReference type="NCBI Taxonomy" id="1434701"/>
    <lineage>
        <taxon>Bacteria</taxon>
        <taxon>Pseudomonadati</taxon>
        <taxon>Bacteroidota</taxon>
        <taxon>Flavobacteriia</taxon>
        <taxon>Flavobacteriales</taxon>
        <taxon>Weeksellaceae</taxon>
        <taxon>Chishuiella</taxon>
    </lineage>
</organism>
<dbReference type="OrthoDB" id="1450157at2"/>
<evidence type="ECO:0008006" key="5">
    <source>
        <dbReference type="Google" id="ProtNLM"/>
    </source>
</evidence>
<evidence type="ECO:0000313" key="2">
    <source>
        <dbReference type="EMBL" id="SHL11565.1"/>
    </source>
</evidence>
<dbReference type="RefSeq" id="WP_072931554.1">
    <property type="nucleotide sequence ID" value="NZ_BMFL01000005.1"/>
</dbReference>